<dbReference type="EMBL" id="JPKY01000084">
    <property type="protein sequence ID" value="KFH42810.1"/>
    <property type="molecule type" value="Genomic_DNA"/>
</dbReference>
<dbReference type="PROSITE" id="PS50005">
    <property type="entry name" value="TPR"/>
    <property type="match status" value="1"/>
</dbReference>
<dbReference type="Gene3D" id="1.25.40.1010">
    <property type="match status" value="1"/>
</dbReference>
<dbReference type="PANTHER" id="PTHR22767:SF2">
    <property type="entry name" value="N(ALPHA)-ACETYLTRANSFERASE 15_16, ISOFORM A"/>
    <property type="match status" value="1"/>
</dbReference>
<proteinExistence type="predicted"/>
<dbReference type="Gene3D" id="1.25.40.1040">
    <property type="match status" value="1"/>
</dbReference>
<evidence type="ECO:0000313" key="5">
    <source>
        <dbReference type="EMBL" id="KFH42810.1"/>
    </source>
</evidence>
<dbReference type="Pfam" id="PF13432">
    <property type="entry name" value="TPR_16"/>
    <property type="match status" value="1"/>
</dbReference>
<dbReference type="OrthoDB" id="10263032at2759"/>
<organism evidence="5 6">
    <name type="scientific">Hapsidospora chrysogenum (strain ATCC 11550 / CBS 779.69 / DSM 880 / IAM 14645 / JCM 23072 / IMI 49137)</name>
    <name type="common">Acremonium chrysogenum</name>
    <dbReference type="NCBI Taxonomy" id="857340"/>
    <lineage>
        <taxon>Eukaryota</taxon>
        <taxon>Fungi</taxon>
        <taxon>Dikarya</taxon>
        <taxon>Ascomycota</taxon>
        <taxon>Pezizomycotina</taxon>
        <taxon>Sordariomycetes</taxon>
        <taxon>Hypocreomycetidae</taxon>
        <taxon>Hypocreales</taxon>
        <taxon>Bionectriaceae</taxon>
        <taxon>Hapsidospora</taxon>
    </lineage>
</organism>
<feature type="region of interest" description="Disordered" evidence="4">
    <location>
        <begin position="567"/>
        <end position="631"/>
    </location>
</feature>
<accession>A0A086T0C8</accession>
<dbReference type="InterPro" id="IPR019734">
    <property type="entry name" value="TPR_rpt"/>
</dbReference>
<name>A0A086T0C8_HAPC1</name>
<dbReference type="FunFam" id="1.25.40.1040:FF:000003">
    <property type="entry name" value="N-terminal acetyltransferase A, auxiliary subunit"/>
    <property type="match status" value="1"/>
</dbReference>
<dbReference type="Pfam" id="PF12569">
    <property type="entry name" value="NatA_aux_su"/>
    <property type="match status" value="1"/>
</dbReference>
<feature type="compositionally biased region" description="Basic and acidic residues" evidence="4">
    <location>
        <begin position="594"/>
        <end position="612"/>
    </location>
</feature>
<dbReference type="FunFam" id="1.25.40.1010:FF:000002">
    <property type="entry name" value="N-terminal acetyltransferase catalytic subunit (NAT1)"/>
    <property type="match status" value="1"/>
</dbReference>
<evidence type="ECO:0000256" key="1">
    <source>
        <dbReference type="ARBA" id="ARBA00022737"/>
    </source>
</evidence>
<evidence type="ECO:0000256" key="3">
    <source>
        <dbReference type="PROSITE-ProRule" id="PRU00339"/>
    </source>
</evidence>
<dbReference type="GO" id="GO:0031415">
    <property type="term" value="C:NatA complex"/>
    <property type="evidence" value="ECO:0007669"/>
    <property type="project" value="EnsemblFungi"/>
</dbReference>
<dbReference type="GO" id="GO:0043022">
    <property type="term" value="F:ribosome binding"/>
    <property type="evidence" value="ECO:0007669"/>
    <property type="project" value="EnsemblFungi"/>
</dbReference>
<dbReference type="GO" id="GO:0010698">
    <property type="term" value="F:acetyltransferase activator activity"/>
    <property type="evidence" value="ECO:0007669"/>
    <property type="project" value="EnsemblFungi"/>
</dbReference>
<dbReference type="InterPro" id="IPR011990">
    <property type="entry name" value="TPR-like_helical_dom_sf"/>
</dbReference>
<dbReference type="GO" id="GO:0004596">
    <property type="term" value="F:protein-N-terminal amino-acid acetyltransferase activity"/>
    <property type="evidence" value="ECO:0007669"/>
    <property type="project" value="EnsemblFungi"/>
</dbReference>
<gene>
    <name evidence="5" type="ORF">ACRE_064320</name>
</gene>
<dbReference type="STRING" id="857340.A0A086T0C8"/>
<dbReference type="InterPro" id="IPR021183">
    <property type="entry name" value="NatA_aux_su"/>
</dbReference>
<protein>
    <submittedName>
        <fullName evidence="5">N-alpha-acetyltransferase 15, NatA auxiliary subunit-like protein</fullName>
    </submittedName>
</protein>
<dbReference type="Proteomes" id="UP000029964">
    <property type="component" value="Unassembled WGS sequence"/>
</dbReference>
<keyword evidence="6" id="KW-1185">Reference proteome</keyword>
<keyword evidence="2 3" id="KW-0802">TPR repeat</keyword>
<dbReference type="AlphaFoldDB" id="A0A086T0C8"/>
<keyword evidence="5" id="KW-0808">Transferase</keyword>
<dbReference type="HOGENOM" id="CLU_006686_0_0_1"/>
<sequence>MPQPLNPKDQAHFRAVVRAYEDKQYKRGLKTADTILKKNNKHGDTMAMKALILNAQGKTEEAFALGKEALTVDMKSHICWHVYGLLYRANKNFEEAIKAYKFALKLEPESAQIQRDLAVLQIQMRDYPGYVQSRQAMLQARPGLRQSWTALAIAHHLSGNLAEAENVLTTYEGTLKSTPSRYDLEHSEAVMYKNSLIAEQGDYQRALDHLEKAAKNNLDRLAVLESRAEYLSKLGRQEDAAKAYRALLERNPDHQAYYEKLSGALGIEESDTKARKALYDEFATKFPRCDAARRLPLDFLSGDEFKSAAKEYLAFMLNKGVPSTFANLKHLYSDEFKKNTLAELAEEYLKSQSSDSTSKDKGEAAALYYLSQHYNYHMSRDLTKAMEYAEKAIEKDPKSVDFHMTKARILKHHGNISKAAEMMDYARKLDLKDRYINSKAAKYQLRNNENGKALKTVGLFTRADTPGGPLADLLDMQCVWFLTEDGEAYARIGNTGMALKRLHAVANIFDVWQEDQFDFHTFSLRKGQIRAYIDMIRWEDHIRDHPFYARAALAAIDIYLKMAEKPSANGVNGTNGEDAEDALAKKKAAKKAKKEQQRLEREAAEKQAKQDPNKTTQGAADAKKKDDDPLGMKLASTTDPLGEATKLLSPLLQVCPRSIEAQHAGFEVYLRRKKFVLALRCLNMATTLAPDSPKVHEQTVALRLALNYQTDLPSEVQQVLKEGFKSIEESVDLKKYNAEFQAKHKSSPTHVLAAIRARRNLGEDPRQCDKEITGILNIPSVSFTDAIEALETLKRWKSPEVGAFKAAALSKWPEVTRLS</sequence>
<evidence type="ECO:0000313" key="6">
    <source>
        <dbReference type="Proteomes" id="UP000029964"/>
    </source>
</evidence>
<dbReference type="PIRSF" id="PIRSF000422">
    <property type="entry name" value="N-terminal-AcTrfase-A_aux_su"/>
    <property type="match status" value="1"/>
</dbReference>
<dbReference type="SUPFAM" id="SSF48452">
    <property type="entry name" value="TPR-like"/>
    <property type="match status" value="3"/>
</dbReference>
<evidence type="ECO:0000256" key="2">
    <source>
        <dbReference type="ARBA" id="ARBA00022803"/>
    </source>
</evidence>
<feature type="repeat" description="TPR" evidence="3">
    <location>
        <begin position="77"/>
        <end position="110"/>
    </location>
</feature>
<dbReference type="SMART" id="SM00028">
    <property type="entry name" value="TPR"/>
    <property type="match status" value="6"/>
</dbReference>
<comment type="caution">
    <text evidence="5">The sequence shown here is derived from an EMBL/GenBank/DDBJ whole genome shotgun (WGS) entry which is preliminary data.</text>
</comment>
<feature type="compositionally biased region" description="Basic and acidic residues" evidence="4">
    <location>
        <begin position="621"/>
        <end position="630"/>
    </location>
</feature>
<keyword evidence="1" id="KW-0677">Repeat</keyword>
<dbReference type="PANTHER" id="PTHR22767">
    <property type="entry name" value="N-TERMINAL ACETYLTRANSFERASE-RELATED"/>
    <property type="match status" value="1"/>
</dbReference>
<evidence type="ECO:0000256" key="4">
    <source>
        <dbReference type="SAM" id="MobiDB-lite"/>
    </source>
</evidence>
<reference evidence="6" key="1">
    <citation type="journal article" date="2014" name="Genome Announc.">
        <title>Genome sequence and annotation of Acremonium chrysogenum, producer of the beta-lactam antibiotic cephalosporin C.</title>
        <authorList>
            <person name="Terfehr D."/>
            <person name="Dahlmann T.A."/>
            <person name="Specht T."/>
            <person name="Zadra I."/>
            <person name="Kuernsteiner H."/>
            <person name="Kueck U."/>
        </authorList>
    </citation>
    <scope>NUCLEOTIDE SEQUENCE [LARGE SCALE GENOMIC DNA]</scope>
    <source>
        <strain evidence="6">ATCC 11550 / CBS 779.69 / DSM 880 / IAM 14645 / JCM 23072 / IMI 49137</strain>
    </source>
</reference>